<dbReference type="AlphaFoldDB" id="A0A0P9NKD4"/>
<reference evidence="1 2" key="1">
    <citation type="submission" date="2015-09" db="EMBL/GenBank/DDBJ databases">
        <title>Genome announcement of multiple Pseudomonas syringae strains.</title>
        <authorList>
            <person name="Thakur S."/>
            <person name="Wang P.W."/>
            <person name="Gong Y."/>
            <person name="Weir B.S."/>
            <person name="Guttman D.S."/>
        </authorList>
    </citation>
    <scope>NUCLEOTIDE SEQUENCE [LARGE SCALE GENOMIC DNA]</scope>
    <source>
        <strain evidence="1 2">ICMP17001</strain>
    </source>
</reference>
<proteinExistence type="predicted"/>
<accession>A0A0P9NKD4</accession>
<keyword evidence="2" id="KW-1185">Reference proteome</keyword>
<sequence length="187" mass="20991">MVGKLGHHDVGQQACGRDAFVDDVRRYRRLDQCFALFAGPLSTDVAFDCEHAGRVVELFAGVFADALECAAALAVAVVRFVMDQCARKLRWQRCALGLLAHFGFDRCRLQRLKLGFDSGDIRIDQVVEQAGLIRAQLLAALGKLEAFEQRDLVGQLLVDRFVMSDLLVHRLDALDQLRRQGTQFFRV</sequence>
<name>A0A0P9NKD4_9PSED</name>
<dbReference type="EMBL" id="LJQC01000577">
    <property type="protein sequence ID" value="KPW97922.1"/>
    <property type="molecule type" value="Genomic_DNA"/>
</dbReference>
<evidence type="ECO:0000313" key="1">
    <source>
        <dbReference type="EMBL" id="KPW97922.1"/>
    </source>
</evidence>
<comment type="caution">
    <text evidence="1">The sequence shown here is derived from an EMBL/GenBank/DDBJ whole genome shotgun (WGS) entry which is preliminary data.</text>
</comment>
<protein>
    <submittedName>
        <fullName evidence="1">Malonate decarboxylase subunit beta</fullName>
    </submittedName>
</protein>
<organism evidence="1 2">
    <name type="scientific">Pseudomonas syringae pv. coryli</name>
    <dbReference type="NCBI Taxonomy" id="317659"/>
    <lineage>
        <taxon>Bacteria</taxon>
        <taxon>Pseudomonadati</taxon>
        <taxon>Pseudomonadota</taxon>
        <taxon>Gammaproteobacteria</taxon>
        <taxon>Pseudomonadales</taxon>
        <taxon>Pseudomonadaceae</taxon>
        <taxon>Pseudomonas</taxon>
    </lineage>
</organism>
<gene>
    <name evidence="1" type="ORF">ALO75_200218</name>
</gene>
<dbReference type="Proteomes" id="UP000051335">
    <property type="component" value="Unassembled WGS sequence"/>
</dbReference>
<evidence type="ECO:0000313" key="2">
    <source>
        <dbReference type="Proteomes" id="UP000051335"/>
    </source>
</evidence>